<sequence>MEEVIEIRSYQLKLDQSAQFHHLVSTQSVPLQASAGIKVLHYGFSLSSGAGSDQDYVLIRQFANLTDLIQCQSDFYQSAAWLSGPRESILACIQSSHSIVIPAIHFPMKAHHE</sequence>
<reference evidence="1" key="1">
    <citation type="submission" date="2020-08" db="EMBL/GenBank/DDBJ databases">
        <title>Novel species isolated from subtropical streams in China.</title>
        <authorList>
            <person name="Lu H."/>
        </authorList>
    </citation>
    <scope>NUCLEOTIDE SEQUENCE</scope>
    <source>
        <strain evidence="1">KACC 12607</strain>
    </source>
</reference>
<accession>A0A923HKG3</accession>
<proteinExistence type="predicted"/>
<gene>
    <name evidence="1" type="ORF">H8K32_17550</name>
</gene>
<evidence type="ECO:0000313" key="1">
    <source>
        <dbReference type="EMBL" id="MBC3863915.1"/>
    </source>
</evidence>
<dbReference type="SUPFAM" id="SSF54909">
    <property type="entry name" value="Dimeric alpha+beta barrel"/>
    <property type="match status" value="1"/>
</dbReference>
<dbReference type="EMBL" id="JACOFV010000019">
    <property type="protein sequence ID" value="MBC3863915.1"/>
    <property type="molecule type" value="Genomic_DNA"/>
</dbReference>
<dbReference type="Gene3D" id="3.30.70.100">
    <property type="match status" value="1"/>
</dbReference>
<dbReference type="Proteomes" id="UP000634011">
    <property type="component" value="Unassembled WGS sequence"/>
</dbReference>
<dbReference type="RefSeq" id="WP_186913861.1">
    <property type="nucleotide sequence ID" value="NZ_JACOFV010000019.1"/>
</dbReference>
<protein>
    <submittedName>
        <fullName evidence="1">NIPSNAP family protein</fullName>
    </submittedName>
</protein>
<organism evidence="1 2">
    <name type="scientific">Undibacterium jejuense</name>
    <dbReference type="NCBI Taxonomy" id="1344949"/>
    <lineage>
        <taxon>Bacteria</taxon>
        <taxon>Pseudomonadati</taxon>
        <taxon>Pseudomonadota</taxon>
        <taxon>Betaproteobacteria</taxon>
        <taxon>Burkholderiales</taxon>
        <taxon>Oxalobacteraceae</taxon>
        <taxon>Undibacterium</taxon>
    </lineage>
</organism>
<dbReference type="InterPro" id="IPR011008">
    <property type="entry name" value="Dimeric_a/b-barrel"/>
</dbReference>
<name>A0A923HKG3_9BURK</name>
<keyword evidence="2" id="KW-1185">Reference proteome</keyword>
<dbReference type="AlphaFoldDB" id="A0A923HKG3"/>
<comment type="caution">
    <text evidence="1">The sequence shown here is derived from an EMBL/GenBank/DDBJ whole genome shotgun (WGS) entry which is preliminary data.</text>
</comment>
<evidence type="ECO:0000313" key="2">
    <source>
        <dbReference type="Proteomes" id="UP000634011"/>
    </source>
</evidence>